<evidence type="ECO:0000256" key="1">
    <source>
        <dbReference type="SAM" id="Phobius"/>
    </source>
</evidence>
<keyword evidence="4" id="KW-1185">Reference proteome</keyword>
<sequence length="185" mass="19636">MAACGGGASWLGTARAALVVAAVVVLCGVGVSAVAAAEPSLSSPIVCTCRCCYQGGCSQLKNVSWTVSSCNDCSTKMCNTYIASEQVRAETARLFEGIRGDHPLTNGAVVVQECEVIAVLEAATCTTKSCKRTSTIKAECYDRNGPLIKYSIISFVLLTIFAVVFGIIKNYIPAFQSLNEKYFNY</sequence>
<accession>A0AAW0F405</accession>
<gene>
    <name evidence="3" type="ORF">NESM_000038100</name>
</gene>
<feature type="transmembrane region" description="Helical" evidence="1">
    <location>
        <begin position="147"/>
        <end position="168"/>
    </location>
</feature>
<evidence type="ECO:0000313" key="3">
    <source>
        <dbReference type="EMBL" id="KAK7199902.1"/>
    </source>
</evidence>
<evidence type="ECO:0000313" key="4">
    <source>
        <dbReference type="Proteomes" id="UP001430356"/>
    </source>
</evidence>
<evidence type="ECO:0000256" key="2">
    <source>
        <dbReference type="SAM" id="SignalP"/>
    </source>
</evidence>
<proteinExistence type="predicted"/>
<feature type="signal peptide" evidence="2">
    <location>
        <begin position="1"/>
        <end position="36"/>
    </location>
</feature>
<feature type="chain" id="PRO_5043631547" evidence="2">
    <location>
        <begin position="37"/>
        <end position="185"/>
    </location>
</feature>
<name>A0AAW0F405_9TRYP</name>
<protein>
    <submittedName>
        <fullName evidence="3">Endochitinase</fullName>
    </submittedName>
</protein>
<dbReference type="EMBL" id="JAECZO010000002">
    <property type="protein sequence ID" value="KAK7199902.1"/>
    <property type="molecule type" value="Genomic_DNA"/>
</dbReference>
<dbReference type="AlphaFoldDB" id="A0AAW0F405"/>
<comment type="caution">
    <text evidence="3">The sequence shown here is derived from an EMBL/GenBank/DDBJ whole genome shotgun (WGS) entry which is preliminary data.</text>
</comment>
<reference evidence="3 4" key="1">
    <citation type="journal article" date="2021" name="MBio">
        <title>A New Model Trypanosomatid, Novymonas esmeraldas: Genomic Perception of Its 'Candidatus Pandoraea novymonadis' Endosymbiont.</title>
        <authorList>
            <person name="Zakharova A."/>
            <person name="Saura A."/>
            <person name="Butenko A."/>
            <person name="Podesvova L."/>
            <person name="Warmusova S."/>
            <person name="Kostygov A.Y."/>
            <person name="Nenarokova A."/>
            <person name="Lukes J."/>
            <person name="Opperdoes F.R."/>
            <person name="Yurchenko V."/>
        </authorList>
    </citation>
    <scope>NUCLEOTIDE SEQUENCE [LARGE SCALE GENOMIC DNA]</scope>
    <source>
        <strain evidence="3 4">E262AT.01</strain>
    </source>
</reference>
<keyword evidence="1" id="KW-0812">Transmembrane</keyword>
<dbReference type="Proteomes" id="UP001430356">
    <property type="component" value="Unassembled WGS sequence"/>
</dbReference>
<organism evidence="3 4">
    <name type="scientific">Novymonas esmeraldas</name>
    <dbReference type="NCBI Taxonomy" id="1808958"/>
    <lineage>
        <taxon>Eukaryota</taxon>
        <taxon>Discoba</taxon>
        <taxon>Euglenozoa</taxon>
        <taxon>Kinetoplastea</taxon>
        <taxon>Metakinetoplastina</taxon>
        <taxon>Trypanosomatida</taxon>
        <taxon>Trypanosomatidae</taxon>
        <taxon>Novymonas</taxon>
    </lineage>
</organism>
<keyword evidence="2" id="KW-0732">Signal</keyword>
<keyword evidence="1" id="KW-1133">Transmembrane helix</keyword>
<keyword evidence="1" id="KW-0472">Membrane</keyword>